<proteinExistence type="predicted"/>
<feature type="signal peptide" evidence="2">
    <location>
        <begin position="1"/>
        <end position="22"/>
    </location>
</feature>
<sequence>MTATLLGHSALLLLRLNQELRGSTSSLGDPGGATAATVSTSAAVPVAGVSGTSAESSSQLRRTDGDKPAALEHLESSPERAPSQLYDLHSKKTRDDLCEMSTLHLVLDHGVSGGGTGLGQCSITASLVEARAPPALDHGVSGGGTGLGQRSITASLVEARALALARSRRPWRRHGPWPALDHGVSGGGTGLGQRSITASLVEARALASARSRRPWWRHGPWPALDHGVPGGGTGLGQCSITASLVEARALASARSRRPWWRHGPWPALDHGVSGGGTGLGPCSITASCCATRRSSTKSAGCRDGETAEERGLEKNNEKISRLVPGTNKWRPVLKSRWLSMRGACSRAKAALLWWKDAPKSSPLLGAMAECLRGLKQPKIAEKSATSEVREAEEQDDESTEAACHSPRRKEGLAHLQQHWEQATGALWQHERSEDKSGGRCSCWRSPWERGKLTSARASDWVQLALGKLGCVPPEGGRFKGHSNPKGAGTCARAADASLERVCFSGGWSQLSSAIHLHTDLTAVPDEHMEKYFVWTTPRWRV</sequence>
<keyword evidence="2" id="KW-0732">Signal</keyword>
<evidence type="ECO:0000256" key="1">
    <source>
        <dbReference type="SAM" id="MobiDB-lite"/>
    </source>
</evidence>
<accession>A0AAE0FDS5</accession>
<reference evidence="3 4" key="1">
    <citation type="journal article" date="2015" name="Genome Biol. Evol.">
        <title>Comparative Genomics of a Bacterivorous Green Alga Reveals Evolutionary Causalities and Consequences of Phago-Mixotrophic Mode of Nutrition.</title>
        <authorList>
            <person name="Burns J.A."/>
            <person name="Paasch A."/>
            <person name="Narechania A."/>
            <person name="Kim E."/>
        </authorList>
    </citation>
    <scope>NUCLEOTIDE SEQUENCE [LARGE SCALE GENOMIC DNA]</scope>
    <source>
        <strain evidence="3 4">PLY_AMNH</strain>
    </source>
</reference>
<protein>
    <submittedName>
        <fullName evidence="3">Uncharacterized protein</fullName>
    </submittedName>
</protein>
<keyword evidence="4" id="KW-1185">Reference proteome</keyword>
<feature type="compositionally biased region" description="Acidic residues" evidence="1">
    <location>
        <begin position="390"/>
        <end position="399"/>
    </location>
</feature>
<name>A0AAE0FDS5_9CHLO</name>
<evidence type="ECO:0000256" key="2">
    <source>
        <dbReference type="SAM" id="SignalP"/>
    </source>
</evidence>
<comment type="caution">
    <text evidence="3">The sequence shown here is derived from an EMBL/GenBank/DDBJ whole genome shotgun (WGS) entry which is preliminary data.</text>
</comment>
<feature type="region of interest" description="Disordered" evidence="1">
    <location>
        <begin position="382"/>
        <end position="414"/>
    </location>
</feature>
<dbReference type="Proteomes" id="UP001190700">
    <property type="component" value="Unassembled WGS sequence"/>
</dbReference>
<evidence type="ECO:0000313" key="3">
    <source>
        <dbReference type="EMBL" id="KAK3257847.1"/>
    </source>
</evidence>
<organism evidence="3 4">
    <name type="scientific">Cymbomonas tetramitiformis</name>
    <dbReference type="NCBI Taxonomy" id="36881"/>
    <lineage>
        <taxon>Eukaryota</taxon>
        <taxon>Viridiplantae</taxon>
        <taxon>Chlorophyta</taxon>
        <taxon>Pyramimonadophyceae</taxon>
        <taxon>Pyramimonadales</taxon>
        <taxon>Pyramimonadaceae</taxon>
        <taxon>Cymbomonas</taxon>
    </lineage>
</organism>
<evidence type="ECO:0000313" key="4">
    <source>
        <dbReference type="Proteomes" id="UP001190700"/>
    </source>
</evidence>
<feature type="chain" id="PRO_5041910724" evidence="2">
    <location>
        <begin position="23"/>
        <end position="541"/>
    </location>
</feature>
<dbReference type="AlphaFoldDB" id="A0AAE0FDS5"/>
<dbReference type="EMBL" id="LGRX02020056">
    <property type="protein sequence ID" value="KAK3257847.1"/>
    <property type="molecule type" value="Genomic_DNA"/>
</dbReference>
<gene>
    <name evidence="3" type="ORF">CYMTET_33079</name>
</gene>